<keyword evidence="5 9" id="KW-1133">Transmembrane helix</keyword>
<evidence type="ECO:0000256" key="2">
    <source>
        <dbReference type="ARBA" id="ARBA00005914"/>
    </source>
</evidence>
<feature type="transmembrane region" description="Helical" evidence="9">
    <location>
        <begin position="269"/>
        <end position="291"/>
    </location>
</feature>
<organism evidence="10 11">
    <name type="scientific">Paramormyrops kingsleyae</name>
    <dbReference type="NCBI Taxonomy" id="1676925"/>
    <lineage>
        <taxon>Eukaryota</taxon>
        <taxon>Metazoa</taxon>
        <taxon>Chordata</taxon>
        <taxon>Craniata</taxon>
        <taxon>Vertebrata</taxon>
        <taxon>Euteleostomi</taxon>
        <taxon>Actinopterygii</taxon>
        <taxon>Neopterygii</taxon>
        <taxon>Teleostei</taxon>
        <taxon>Osteoglossocephala</taxon>
        <taxon>Osteoglossomorpha</taxon>
        <taxon>Osteoglossiformes</taxon>
        <taxon>Mormyridae</taxon>
        <taxon>Paramormyrops</taxon>
    </lineage>
</organism>
<feature type="transmembrane region" description="Helical" evidence="9">
    <location>
        <begin position="131"/>
        <end position="153"/>
    </location>
</feature>
<dbReference type="PANTHER" id="PTHR10464">
    <property type="entry name" value="UREA TRANSPORTER"/>
    <property type="match status" value="1"/>
</dbReference>
<evidence type="ECO:0000256" key="1">
    <source>
        <dbReference type="ARBA" id="ARBA00004651"/>
    </source>
</evidence>
<dbReference type="Ensembl" id="ENSPKIT00000029691.1">
    <property type="protein sequence ID" value="ENSPKIP00000005683.1"/>
    <property type="gene ID" value="ENSPKIG00000022254.1"/>
</dbReference>
<proteinExistence type="inferred from homology"/>
<evidence type="ECO:0000256" key="4">
    <source>
        <dbReference type="ARBA" id="ARBA00022692"/>
    </source>
</evidence>
<feature type="transmembrane region" description="Helical" evidence="9">
    <location>
        <begin position="55"/>
        <end position="76"/>
    </location>
</feature>
<comment type="subcellular location">
    <subcellularLocation>
        <location evidence="1">Cell membrane</location>
        <topology evidence="1">Multi-pass membrane protein</topology>
    </subcellularLocation>
</comment>
<evidence type="ECO:0000256" key="8">
    <source>
        <dbReference type="PIRNR" id="PIRNR016502"/>
    </source>
</evidence>
<reference evidence="10" key="1">
    <citation type="submission" date="2025-08" db="UniProtKB">
        <authorList>
            <consortium name="Ensembl"/>
        </authorList>
    </citation>
    <scope>IDENTIFICATION</scope>
</reference>
<dbReference type="PANTHER" id="PTHR10464:SF9">
    <property type="entry name" value="UREA TRANSPORTER"/>
    <property type="match status" value="1"/>
</dbReference>
<dbReference type="GeneTree" id="ENSGT00390000018729"/>
<dbReference type="Pfam" id="PF03253">
    <property type="entry name" value="UT"/>
    <property type="match status" value="1"/>
</dbReference>
<feature type="transmembrane region" description="Helical" evidence="9">
    <location>
        <begin position="311"/>
        <end position="337"/>
    </location>
</feature>
<dbReference type="FunFam" id="1.10.3430.10:FF:000019">
    <property type="entry name" value="Urea transporter"/>
    <property type="match status" value="1"/>
</dbReference>
<evidence type="ECO:0000256" key="9">
    <source>
        <dbReference type="SAM" id="Phobius"/>
    </source>
</evidence>
<evidence type="ECO:0000256" key="3">
    <source>
        <dbReference type="ARBA" id="ARBA00022475"/>
    </source>
</evidence>
<dbReference type="InterPro" id="IPR029020">
    <property type="entry name" value="Ammonium/urea_transptr"/>
</dbReference>
<dbReference type="GO" id="GO:0015204">
    <property type="term" value="F:urea transmembrane transporter activity"/>
    <property type="evidence" value="ECO:0007669"/>
    <property type="project" value="InterPro"/>
</dbReference>
<comment type="catalytic activity">
    <reaction evidence="7">
        <text>urea(in) = urea(out)</text>
        <dbReference type="Rhea" id="RHEA:32799"/>
        <dbReference type="ChEBI" id="CHEBI:16199"/>
    </reaction>
</comment>
<feature type="transmembrane region" description="Helical" evidence="9">
    <location>
        <begin position="82"/>
        <end position="101"/>
    </location>
</feature>
<keyword evidence="6 8" id="KW-0472">Membrane</keyword>
<evidence type="ECO:0000313" key="10">
    <source>
        <dbReference type="Ensembl" id="ENSPKIP00000005683.1"/>
    </source>
</evidence>
<dbReference type="Gene3D" id="1.10.3430.10">
    <property type="entry name" value="Ammonium transporter AmtB like domains"/>
    <property type="match status" value="1"/>
</dbReference>
<dbReference type="STRING" id="1676925.ENSPKIP00000005683"/>
<keyword evidence="3 8" id="KW-1003">Cell membrane</keyword>
<evidence type="ECO:0000256" key="6">
    <source>
        <dbReference type="ARBA" id="ARBA00023136"/>
    </source>
</evidence>
<dbReference type="GO" id="GO:0005886">
    <property type="term" value="C:plasma membrane"/>
    <property type="evidence" value="ECO:0007669"/>
    <property type="project" value="UniProtKB-SubCell"/>
</dbReference>
<comment type="similarity">
    <text evidence="2 8">Belongs to the urea transporter family.</text>
</comment>
<evidence type="ECO:0000256" key="7">
    <source>
        <dbReference type="ARBA" id="ARBA00033993"/>
    </source>
</evidence>
<dbReference type="InterPro" id="IPR004937">
    <property type="entry name" value="Urea_transporter"/>
</dbReference>
<dbReference type="PIRSF" id="PIRSF016502">
    <property type="entry name" value="Urea_transporter"/>
    <property type="match status" value="1"/>
</dbReference>
<keyword evidence="4 9" id="KW-0812">Transmembrane</keyword>
<evidence type="ECO:0000256" key="5">
    <source>
        <dbReference type="ARBA" id="ARBA00022989"/>
    </source>
</evidence>
<keyword evidence="8" id="KW-0813">Transport</keyword>
<accession>A0A3B3QHU3</accession>
<name>A0A3B3QHU3_9TELE</name>
<dbReference type="AlphaFoldDB" id="A0A3B3QHU3"/>
<protein>
    <recommendedName>
        <fullName evidence="8">Urea transporter</fullName>
    </recommendedName>
</protein>
<dbReference type="Proteomes" id="UP000261540">
    <property type="component" value="Unplaced"/>
</dbReference>
<sequence>MWKSNKDTAWRPASGTRQRIRDAFLYCTGDMTEFRKLMNEKPFAMQLVEWSFRGMAQVIMVDNPLSGVLVLAALLVESPWQAVLGILGLLASTFTAIIIGLDSTEVTRGLHGCNGMLVTLLMGVFSSSGDWYWWLLVPGCLAAATCTFLHSGLRPLLDPWDLPVSVFPFNTVILLYLSCTGSTNPYFPHHPAERPVAPEHSNNTHLQGLQLLQGVVRGVGQIYACEELWPSLLILLAVLIGSPLLCIHALLGSGAGLLAGLSVAVRCTWLYAGLSGFNGALGCMAVGGLFFKFNWKTHLLSITSGEWGKPVLSSSVVVGLPACSWAATLTVSLMLLLTAHNLSSYRIPLGRVMFPETHQEAQAHRAGADMHSTDV</sequence>
<reference evidence="10" key="2">
    <citation type="submission" date="2025-09" db="UniProtKB">
        <authorList>
            <consortium name="Ensembl"/>
        </authorList>
    </citation>
    <scope>IDENTIFICATION</scope>
</reference>
<feature type="transmembrane region" description="Helical" evidence="9">
    <location>
        <begin position="160"/>
        <end position="178"/>
    </location>
</feature>
<evidence type="ECO:0000313" key="11">
    <source>
        <dbReference type="Proteomes" id="UP000261540"/>
    </source>
</evidence>
<feature type="transmembrane region" description="Helical" evidence="9">
    <location>
        <begin position="232"/>
        <end position="257"/>
    </location>
</feature>
<keyword evidence="11" id="KW-1185">Reference proteome</keyword>